<comment type="caution">
    <text evidence="2">The sequence shown here is derived from an EMBL/GenBank/DDBJ whole genome shotgun (WGS) entry which is preliminary data.</text>
</comment>
<dbReference type="PROSITE" id="PS51318">
    <property type="entry name" value="TAT"/>
    <property type="match status" value="1"/>
</dbReference>
<keyword evidence="3" id="KW-1185">Reference proteome</keyword>
<evidence type="ECO:0008006" key="4">
    <source>
        <dbReference type="Google" id="ProtNLM"/>
    </source>
</evidence>
<dbReference type="EMBL" id="JBICRM010000070">
    <property type="protein sequence ID" value="MFG1711114.1"/>
    <property type="molecule type" value="Genomic_DNA"/>
</dbReference>
<gene>
    <name evidence="2" type="ORF">ACFLIM_48965</name>
</gene>
<reference evidence="2 3" key="1">
    <citation type="submission" date="2024-10" db="EMBL/GenBank/DDBJ databases">
        <authorList>
            <person name="Topkara A.R."/>
            <person name="Saygin H."/>
        </authorList>
    </citation>
    <scope>NUCLEOTIDE SEQUENCE [LARGE SCALE GENOMIC DNA]</scope>
    <source>
        <strain evidence="2 3">M3C6</strain>
    </source>
</reference>
<evidence type="ECO:0000256" key="1">
    <source>
        <dbReference type="SAM" id="SignalP"/>
    </source>
</evidence>
<dbReference type="RefSeq" id="WP_393177581.1">
    <property type="nucleotide sequence ID" value="NZ_JBICRM010000070.1"/>
</dbReference>
<dbReference type="InterPro" id="IPR006311">
    <property type="entry name" value="TAT_signal"/>
</dbReference>
<accession>A0ABW7AYL9</accession>
<organism evidence="2 3">
    <name type="scientific">Nonomuraea marmarensis</name>
    <dbReference type="NCBI Taxonomy" id="3351344"/>
    <lineage>
        <taxon>Bacteria</taxon>
        <taxon>Bacillati</taxon>
        <taxon>Actinomycetota</taxon>
        <taxon>Actinomycetes</taxon>
        <taxon>Streptosporangiales</taxon>
        <taxon>Streptosporangiaceae</taxon>
        <taxon>Nonomuraea</taxon>
    </lineage>
</organism>
<name>A0ABW7AYL9_9ACTN</name>
<dbReference type="Proteomes" id="UP001603978">
    <property type="component" value="Unassembled WGS sequence"/>
</dbReference>
<sequence length="165" mass="17083">MTIRRRLVKSGLAAGAAAAVLVLITAPQASASSSVKGFSEDPTRFGTLAACQNTFTGPVTTDSSRGIVASINNVTFNFCQAGTSVTPHALPWSLSLNDSSYTIKGFSVNIATPKGRCQYSGTVNGFMEFPGVYDLRGLLTRQGSGCGGPEQLNVSNLSEVIGTNG</sequence>
<feature type="chain" id="PRO_5045301447" description="Secreted protein" evidence="1">
    <location>
        <begin position="32"/>
        <end position="165"/>
    </location>
</feature>
<evidence type="ECO:0000313" key="2">
    <source>
        <dbReference type="EMBL" id="MFG1711114.1"/>
    </source>
</evidence>
<feature type="signal peptide" evidence="1">
    <location>
        <begin position="1"/>
        <end position="31"/>
    </location>
</feature>
<protein>
    <recommendedName>
        <fullName evidence="4">Secreted protein</fullName>
    </recommendedName>
</protein>
<evidence type="ECO:0000313" key="3">
    <source>
        <dbReference type="Proteomes" id="UP001603978"/>
    </source>
</evidence>
<proteinExistence type="predicted"/>
<keyword evidence="1" id="KW-0732">Signal</keyword>